<name>A0A399FZJ3_UNCN2</name>
<evidence type="ECO:0000256" key="5">
    <source>
        <dbReference type="ARBA" id="ARBA00022932"/>
    </source>
</evidence>
<dbReference type="Proteomes" id="UP000266287">
    <property type="component" value="Unassembled WGS sequence"/>
</dbReference>
<dbReference type="FunFam" id="3.20.20.140:FF:000047">
    <property type="entry name" value="PHP domain-containing protein"/>
    <property type="match status" value="1"/>
</dbReference>
<keyword evidence="10" id="KW-0378">Hydrolase</keyword>
<dbReference type="InterPro" id="IPR050243">
    <property type="entry name" value="PHP_phosphatase"/>
</dbReference>
<dbReference type="Gene3D" id="1.10.150.20">
    <property type="entry name" value="5' to 3' exonuclease, C-terminal subdomain"/>
    <property type="match status" value="1"/>
</dbReference>
<dbReference type="SUPFAM" id="SSF89550">
    <property type="entry name" value="PHP domain-like"/>
    <property type="match status" value="1"/>
</dbReference>
<evidence type="ECO:0000256" key="3">
    <source>
        <dbReference type="ARBA" id="ARBA00022695"/>
    </source>
</evidence>
<dbReference type="GO" id="GO:0004527">
    <property type="term" value="F:exonuclease activity"/>
    <property type="evidence" value="ECO:0007669"/>
    <property type="project" value="UniProtKB-KW"/>
</dbReference>
<dbReference type="SMART" id="SM00481">
    <property type="entry name" value="POLIIIAc"/>
    <property type="match status" value="1"/>
</dbReference>
<dbReference type="InterPro" id="IPR002008">
    <property type="entry name" value="DNA_pol_X_beta-like"/>
</dbReference>
<dbReference type="InterPro" id="IPR027421">
    <property type="entry name" value="DNA_pol_lamdba_lyase_dom_sf"/>
</dbReference>
<dbReference type="Pfam" id="PF14791">
    <property type="entry name" value="DNA_pol_B_thumb"/>
    <property type="match status" value="1"/>
</dbReference>
<dbReference type="InterPro" id="IPR043519">
    <property type="entry name" value="NT_sf"/>
</dbReference>
<dbReference type="InterPro" id="IPR010996">
    <property type="entry name" value="HHH_MUS81"/>
</dbReference>
<dbReference type="AlphaFoldDB" id="A0A399FZJ3"/>
<proteinExistence type="predicted"/>
<dbReference type="InterPro" id="IPR003141">
    <property type="entry name" value="Pol/His_phosphatase_N"/>
</dbReference>
<dbReference type="InterPro" id="IPR016195">
    <property type="entry name" value="Pol/histidinol_Pase-like"/>
</dbReference>
<keyword evidence="10" id="KW-0269">Exonuclease</keyword>
<dbReference type="SUPFAM" id="SSF81301">
    <property type="entry name" value="Nucleotidyltransferase"/>
    <property type="match status" value="1"/>
</dbReference>
<dbReference type="CDD" id="cd07436">
    <property type="entry name" value="PHP_PolX"/>
    <property type="match status" value="1"/>
</dbReference>
<sequence length="574" mass="63621">MKNKEIAQIFSQIADILEINDENPFRIRAYQNAARIVEGLPEEVEKIEQRGGIGEISGIGAGIADRISELVRTNRLSYYEELKAKTPEGLVRMLDIPDLGPKTVALLKQKLGIENIEQLEKAAREGILRNLPGMGEKTEENILSGIEFLKYHRERILLGKAYPLSQSIIILLNKISSVKRISAAGSLRRMRETIGDIDILATSEEPQQVMKVFTGMPSVTSVLAMGETKSSVYIEENIQIDLRVVAEESFGAALQYFTGSKSHNIKLRELAHKRGLKINEYGVFRISGERIGGREEDDIYKVLALHYIPPELREGLGEIEAAQQGRGLPELITHEKVRGDFHVHSNWSDGANSIPELAAAARRLGYEYLAICDHSKSLGIAGGLSEERLRKQIKEIKALNKSFSNFQILCGTEVDIDSDGELDFSDDLLSELDIVIAAIHTGFKQEGSRITERIISAMENKFVNIIAHPTGRLLGEREGYELDMERLIGEAKRTGTALELNALPQRLDLSDVHCHMAGSAGVLIALGTDAHNAAQLEVMQYGVATARRGWLEEKNVINTLSLSKLLKKLNNGKT</sequence>
<dbReference type="PRINTS" id="PR00870">
    <property type="entry name" value="DNAPOLXBETA"/>
</dbReference>
<dbReference type="Gene3D" id="3.30.210.10">
    <property type="entry name" value="DNA polymerase, thumb domain"/>
    <property type="match status" value="1"/>
</dbReference>
<dbReference type="Pfam" id="PF14716">
    <property type="entry name" value="HHH_8"/>
    <property type="match status" value="1"/>
</dbReference>
<dbReference type="SMART" id="SM00483">
    <property type="entry name" value="POLXc"/>
    <property type="match status" value="1"/>
</dbReference>
<organism evidence="10 11">
    <name type="scientific">candidate division NPL-UPA2 bacterium Unc8</name>
    <dbReference type="NCBI Taxonomy" id="1980939"/>
    <lineage>
        <taxon>Bacteria</taxon>
    </lineage>
</organism>
<dbReference type="GO" id="GO:0003677">
    <property type="term" value="F:DNA binding"/>
    <property type="evidence" value="ECO:0007669"/>
    <property type="project" value="InterPro"/>
</dbReference>
<dbReference type="PANTHER" id="PTHR36928:SF1">
    <property type="entry name" value="PHOSPHATASE YCDX-RELATED"/>
    <property type="match status" value="1"/>
</dbReference>
<keyword evidence="4" id="KW-0227">DNA damage</keyword>
<dbReference type="InterPro" id="IPR022311">
    <property type="entry name" value="PolX-like"/>
</dbReference>
<dbReference type="GO" id="GO:0005829">
    <property type="term" value="C:cytosol"/>
    <property type="evidence" value="ECO:0007669"/>
    <property type="project" value="TreeGrafter"/>
</dbReference>
<protein>
    <recommendedName>
        <fullName evidence="1">DNA-directed DNA polymerase</fullName>
        <ecNumber evidence="1">2.7.7.7</ecNumber>
    </recommendedName>
</protein>
<dbReference type="InterPro" id="IPR004013">
    <property type="entry name" value="PHP_dom"/>
</dbReference>
<feature type="domain" description="Polymerase/histidinol phosphatase N-terminal" evidence="8">
    <location>
        <begin position="339"/>
        <end position="418"/>
    </location>
</feature>
<evidence type="ECO:0000259" key="9">
    <source>
        <dbReference type="SMART" id="SM00483"/>
    </source>
</evidence>
<dbReference type="InterPro" id="IPR037160">
    <property type="entry name" value="DNA_Pol_thumb_sf"/>
</dbReference>
<dbReference type="Gene3D" id="3.30.460.10">
    <property type="entry name" value="Beta Polymerase, domain 2"/>
    <property type="match status" value="1"/>
</dbReference>
<dbReference type="Pfam" id="PF02811">
    <property type="entry name" value="PHP"/>
    <property type="match status" value="1"/>
</dbReference>
<dbReference type="Gene3D" id="3.20.20.140">
    <property type="entry name" value="Metal-dependent hydrolases"/>
    <property type="match status" value="1"/>
</dbReference>
<evidence type="ECO:0000313" key="10">
    <source>
        <dbReference type="EMBL" id="RII00682.1"/>
    </source>
</evidence>
<dbReference type="CDD" id="cd00141">
    <property type="entry name" value="NT_POLXc"/>
    <property type="match status" value="1"/>
</dbReference>
<keyword evidence="6" id="KW-0234">DNA repair</keyword>
<evidence type="ECO:0000256" key="7">
    <source>
        <dbReference type="ARBA" id="ARBA00049244"/>
    </source>
</evidence>
<evidence type="ECO:0000259" key="8">
    <source>
        <dbReference type="SMART" id="SM00481"/>
    </source>
</evidence>
<comment type="catalytic activity">
    <reaction evidence="7">
        <text>DNA(n) + a 2'-deoxyribonucleoside 5'-triphosphate = DNA(n+1) + diphosphate</text>
        <dbReference type="Rhea" id="RHEA:22508"/>
        <dbReference type="Rhea" id="RHEA-COMP:17339"/>
        <dbReference type="Rhea" id="RHEA-COMP:17340"/>
        <dbReference type="ChEBI" id="CHEBI:33019"/>
        <dbReference type="ChEBI" id="CHEBI:61560"/>
        <dbReference type="ChEBI" id="CHEBI:173112"/>
        <dbReference type="EC" id="2.7.7.7"/>
    </reaction>
</comment>
<accession>A0A399FZJ3</accession>
<dbReference type="InterPro" id="IPR029398">
    <property type="entry name" value="PolB_thumb"/>
</dbReference>
<evidence type="ECO:0000256" key="1">
    <source>
        <dbReference type="ARBA" id="ARBA00012417"/>
    </source>
</evidence>
<dbReference type="PANTHER" id="PTHR36928">
    <property type="entry name" value="PHOSPHATASE YCDX-RELATED"/>
    <property type="match status" value="1"/>
</dbReference>
<dbReference type="EC" id="2.7.7.7" evidence="1"/>
<feature type="domain" description="DNA-directed DNA polymerase X" evidence="9">
    <location>
        <begin position="1"/>
        <end position="314"/>
    </location>
</feature>
<dbReference type="EMBL" id="NDHY01000002">
    <property type="protein sequence ID" value="RII00682.1"/>
    <property type="molecule type" value="Genomic_DNA"/>
</dbReference>
<evidence type="ECO:0000313" key="11">
    <source>
        <dbReference type="Proteomes" id="UP000266287"/>
    </source>
</evidence>
<keyword evidence="2" id="KW-0808">Transferase</keyword>
<dbReference type="GO" id="GO:0008270">
    <property type="term" value="F:zinc ion binding"/>
    <property type="evidence" value="ECO:0007669"/>
    <property type="project" value="TreeGrafter"/>
</dbReference>
<keyword evidence="5" id="KW-0239">DNA-directed DNA polymerase</keyword>
<dbReference type="NCBIfam" id="NF006375">
    <property type="entry name" value="PRK08609.1"/>
    <property type="match status" value="1"/>
</dbReference>
<dbReference type="SUPFAM" id="SSF47802">
    <property type="entry name" value="DNA polymerase beta, N-terminal domain-like"/>
    <property type="match status" value="1"/>
</dbReference>
<keyword evidence="10" id="KW-0540">Nuclease</keyword>
<dbReference type="GO" id="GO:0042578">
    <property type="term" value="F:phosphoric ester hydrolase activity"/>
    <property type="evidence" value="ECO:0007669"/>
    <property type="project" value="TreeGrafter"/>
</dbReference>
<dbReference type="PIRSF" id="PIRSF005047">
    <property type="entry name" value="UCP005047_YshC"/>
    <property type="match status" value="1"/>
</dbReference>
<dbReference type="GO" id="GO:0006281">
    <property type="term" value="P:DNA repair"/>
    <property type="evidence" value="ECO:0007669"/>
    <property type="project" value="UniProtKB-KW"/>
</dbReference>
<dbReference type="InterPro" id="IPR002054">
    <property type="entry name" value="DNA-dir_DNA_pol_X"/>
</dbReference>
<evidence type="ECO:0000256" key="2">
    <source>
        <dbReference type="ARBA" id="ARBA00022679"/>
    </source>
</evidence>
<keyword evidence="3" id="KW-0548">Nucleotidyltransferase</keyword>
<evidence type="ECO:0000256" key="6">
    <source>
        <dbReference type="ARBA" id="ARBA00023204"/>
    </source>
</evidence>
<reference evidence="10 11" key="1">
    <citation type="submission" date="2018-08" db="EMBL/GenBank/DDBJ databases">
        <title>Draft genome of candidate division NPL-UPA2 bacterium Unc8 that adapted to ultra-basic serpentinizing groundwater.</title>
        <authorList>
            <person name="Ishii S."/>
            <person name="Suzuki S."/>
            <person name="Nealson K.H."/>
        </authorList>
    </citation>
    <scope>NUCLEOTIDE SEQUENCE [LARGE SCALE GENOMIC DNA]</scope>
    <source>
        <strain evidence="10">Unc8</strain>
    </source>
</reference>
<dbReference type="InterPro" id="IPR047967">
    <property type="entry name" value="PolX_PHP"/>
</dbReference>
<dbReference type="GO" id="GO:0003887">
    <property type="term" value="F:DNA-directed DNA polymerase activity"/>
    <property type="evidence" value="ECO:0007669"/>
    <property type="project" value="UniProtKB-KW"/>
</dbReference>
<dbReference type="Pfam" id="PF14520">
    <property type="entry name" value="HHH_5"/>
    <property type="match status" value="1"/>
</dbReference>
<dbReference type="Gene3D" id="1.10.150.110">
    <property type="entry name" value="DNA polymerase beta, N-terminal domain-like"/>
    <property type="match status" value="1"/>
</dbReference>
<evidence type="ECO:0000256" key="4">
    <source>
        <dbReference type="ARBA" id="ARBA00022763"/>
    </source>
</evidence>
<comment type="caution">
    <text evidence="10">The sequence shown here is derived from an EMBL/GenBank/DDBJ whole genome shotgun (WGS) entry which is preliminary data.</text>
</comment>
<gene>
    <name evidence="10" type="primary">polX</name>
    <name evidence="10" type="ORF">B9J77_01285</name>
</gene>